<dbReference type="CDD" id="cd01556">
    <property type="entry name" value="EPSP_synthase"/>
    <property type="match status" value="1"/>
</dbReference>
<evidence type="ECO:0000256" key="2">
    <source>
        <dbReference type="ARBA" id="ARBA00009948"/>
    </source>
</evidence>
<sequence>MNLTSTIHSSLEGMITCPGDKSISQRVLMLGALMNSDMQIKGFLRGEDPLSTMRALNQMGAEIEILDDALIQIKKKSESFHEPSSPLDLGNSGTGLRLMLGMVAGLGMKATFCGDSSLSSRPMRRVIDPLVDMGANIHSEQGMLPISLHASTLSDHFIYELPVASAQVKSCILLAGLASKRQVTIIEPVQTRDHTERMLQNFGAQILVESEDGKNIISLDGRGPLKAKDYHVVGDISSAAFLIVGCLISNSEQLTICSVGMNPSRIGILSVLKEMGAQIEITNSSIESGEPIADLLVLPSKLKGVHLKGPIIPNIIDEIPILAIAAAFADGETWIQDAAELRVKESDRLSAISQGLSQLGVTHENFDDGIKIHGSPVPLHLEHPIEIDSFHDHRIAMSFLMAGLNCNQPVTVTQCDNIFTSFPNFLEVTSSLGFNIEK</sequence>
<feature type="binding site" evidence="8">
    <location>
        <position position="165"/>
    </location>
    <ligand>
        <name>3-phosphoshikimate</name>
        <dbReference type="ChEBI" id="CHEBI:145989"/>
    </ligand>
</feature>
<feature type="binding site" evidence="8">
    <location>
        <position position="93"/>
    </location>
    <ligand>
        <name>phosphoenolpyruvate</name>
        <dbReference type="ChEBI" id="CHEBI:58702"/>
    </ligand>
</feature>
<dbReference type="GO" id="GO:0003866">
    <property type="term" value="F:3-phosphoshikimate 1-carboxyvinyltransferase activity"/>
    <property type="evidence" value="ECO:0007669"/>
    <property type="project" value="UniProtKB-UniRule"/>
</dbReference>
<feature type="binding site" evidence="8">
    <location>
        <position position="167"/>
    </location>
    <ligand>
        <name>phosphoenolpyruvate</name>
        <dbReference type="ChEBI" id="CHEBI:58702"/>
    </ligand>
</feature>
<feature type="binding site" evidence="8">
    <location>
        <position position="21"/>
    </location>
    <ligand>
        <name>3-phosphoshikimate</name>
        <dbReference type="ChEBI" id="CHEBI:145989"/>
    </ligand>
</feature>
<dbReference type="Pfam" id="PF00275">
    <property type="entry name" value="EPSP_synthase"/>
    <property type="match status" value="1"/>
</dbReference>
<comment type="subunit">
    <text evidence="8">Monomer.</text>
</comment>
<evidence type="ECO:0000256" key="4">
    <source>
        <dbReference type="ARBA" id="ARBA00022605"/>
    </source>
</evidence>
<keyword evidence="4 8" id="KW-0028">Amino-acid biosynthesis</keyword>
<dbReference type="STRING" id="1655612.ABS10_06840"/>
<feature type="binding site" evidence="8">
    <location>
        <position position="317"/>
    </location>
    <ligand>
        <name>3-phosphoshikimate</name>
        <dbReference type="ChEBI" id="CHEBI:145989"/>
    </ligand>
</feature>
<feature type="binding site" evidence="8">
    <location>
        <position position="344"/>
    </location>
    <ligand>
        <name>3-phosphoshikimate</name>
        <dbReference type="ChEBI" id="CHEBI:145989"/>
    </ligand>
</feature>
<dbReference type="GO" id="GO:0005737">
    <property type="term" value="C:cytoplasm"/>
    <property type="evidence" value="ECO:0007669"/>
    <property type="project" value="UniProtKB-SubCell"/>
</dbReference>
<dbReference type="InterPro" id="IPR013792">
    <property type="entry name" value="RNA3'P_cycl/enolpyr_Trfase_a/b"/>
</dbReference>
<dbReference type="AlphaFoldDB" id="A0A0R2U9B8"/>
<dbReference type="EMBL" id="LICS01000016">
    <property type="protein sequence ID" value="KRO95806.1"/>
    <property type="molecule type" value="Genomic_DNA"/>
</dbReference>
<dbReference type="GO" id="GO:0008652">
    <property type="term" value="P:amino acid biosynthetic process"/>
    <property type="evidence" value="ECO:0007669"/>
    <property type="project" value="UniProtKB-KW"/>
</dbReference>
<comment type="function">
    <text evidence="8">Catalyzes the transfer of the enolpyruvyl moiety of phosphoenolpyruvate (PEP) to the 5-hydroxyl of shikimate-3-phosphate (S3P) to produce enolpyruvyl shikimate-3-phosphate and inorganic phosphate.</text>
</comment>
<reference evidence="10 11" key="1">
    <citation type="submission" date="2015-10" db="EMBL/GenBank/DDBJ databases">
        <title>Metagenome-Assembled Genomes uncover a global brackish microbiome.</title>
        <authorList>
            <person name="Hugerth L.W."/>
            <person name="Larsson J."/>
            <person name="Alneberg J."/>
            <person name="Lindh M.V."/>
            <person name="Legrand C."/>
            <person name="Pinhassi J."/>
            <person name="Andersson A.F."/>
        </authorList>
    </citation>
    <scope>NUCLEOTIDE SEQUENCE [LARGE SCALE GENOMIC DNA]</scope>
    <source>
        <strain evidence="10">BACL1 MAG-120820-bin45</strain>
    </source>
</reference>
<dbReference type="PROSITE" id="PS00104">
    <property type="entry name" value="EPSP_SYNTHASE_1"/>
    <property type="match status" value="1"/>
</dbReference>
<accession>A0A0R2U9B8</accession>
<dbReference type="InterPro" id="IPR001986">
    <property type="entry name" value="Enolpyruvate_Tfrase_dom"/>
</dbReference>
<feature type="binding site" evidence="8">
    <location>
        <position position="348"/>
    </location>
    <ligand>
        <name>phosphoenolpyruvate</name>
        <dbReference type="ChEBI" id="CHEBI:58702"/>
    </ligand>
</feature>
<evidence type="ECO:0000313" key="10">
    <source>
        <dbReference type="EMBL" id="KRO95806.1"/>
    </source>
</evidence>
<keyword evidence="3 8" id="KW-0963">Cytoplasm</keyword>
<dbReference type="PROSITE" id="PS00885">
    <property type="entry name" value="EPSP_SYNTHASE_2"/>
    <property type="match status" value="1"/>
</dbReference>
<dbReference type="FunFam" id="3.65.10.10:FF:000005">
    <property type="entry name" value="3-phosphoshikimate 1-carboxyvinyltransferase"/>
    <property type="match status" value="1"/>
</dbReference>
<dbReference type="InterPro" id="IPR023193">
    <property type="entry name" value="EPSP_synthase_CS"/>
</dbReference>
<keyword evidence="5 8" id="KW-0808">Transferase</keyword>
<feature type="binding site" evidence="8">
    <location>
        <position position="26"/>
    </location>
    <ligand>
        <name>3-phosphoshikimate</name>
        <dbReference type="ChEBI" id="CHEBI:145989"/>
    </ligand>
</feature>
<feature type="binding site" evidence="8">
    <location>
        <position position="21"/>
    </location>
    <ligand>
        <name>phosphoenolpyruvate</name>
        <dbReference type="ChEBI" id="CHEBI:58702"/>
    </ligand>
</feature>
<dbReference type="InterPro" id="IPR036968">
    <property type="entry name" value="Enolpyruvate_Tfrase_sf"/>
</dbReference>
<evidence type="ECO:0000256" key="5">
    <source>
        <dbReference type="ARBA" id="ARBA00022679"/>
    </source>
</evidence>
<dbReference type="HAMAP" id="MF_00210">
    <property type="entry name" value="EPSP_synth"/>
    <property type="match status" value="1"/>
</dbReference>
<feature type="active site" description="Proton acceptor" evidence="8">
    <location>
        <position position="317"/>
    </location>
</feature>
<keyword evidence="6 8" id="KW-0057">Aromatic amino acid biosynthesis</keyword>
<evidence type="ECO:0000256" key="7">
    <source>
        <dbReference type="ARBA" id="ARBA00044633"/>
    </source>
</evidence>
<dbReference type="Gene3D" id="3.65.10.10">
    <property type="entry name" value="Enolpyruvate transferase domain"/>
    <property type="match status" value="2"/>
</dbReference>
<feature type="binding site" evidence="8">
    <location>
        <position position="394"/>
    </location>
    <ligand>
        <name>phosphoenolpyruvate</name>
        <dbReference type="ChEBI" id="CHEBI:58702"/>
    </ligand>
</feature>
<dbReference type="EC" id="2.5.1.19" evidence="8"/>
<feature type="binding site" evidence="8">
    <location>
        <position position="22"/>
    </location>
    <ligand>
        <name>3-phosphoshikimate</name>
        <dbReference type="ChEBI" id="CHEBI:145989"/>
    </ligand>
</feature>
<dbReference type="UniPathway" id="UPA00053">
    <property type="reaction ID" value="UER00089"/>
</dbReference>
<comment type="catalytic activity">
    <reaction evidence="7">
        <text>3-phosphoshikimate + phosphoenolpyruvate = 5-O-(1-carboxyvinyl)-3-phosphoshikimate + phosphate</text>
        <dbReference type="Rhea" id="RHEA:21256"/>
        <dbReference type="ChEBI" id="CHEBI:43474"/>
        <dbReference type="ChEBI" id="CHEBI:57701"/>
        <dbReference type="ChEBI" id="CHEBI:58702"/>
        <dbReference type="ChEBI" id="CHEBI:145989"/>
        <dbReference type="EC" id="2.5.1.19"/>
    </reaction>
    <physiologicalReaction direction="left-to-right" evidence="7">
        <dbReference type="Rhea" id="RHEA:21257"/>
    </physiologicalReaction>
</comment>
<evidence type="ECO:0000259" key="9">
    <source>
        <dbReference type="Pfam" id="PF00275"/>
    </source>
</evidence>
<name>A0A0R2U9B8_9GAMM</name>
<comment type="caution">
    <text evidence="10">The sequence shown here is derived from an EMBL/GenBank/DDBJ whole genome shotgun (WGS) entry which is preliminary data.</text>
</comment>
<dbReference type="GO" id="GO:0009073">
    <property type="term" value="P:aromatic amino acid family biosynthetic process"/>
    <property type="evidence" value="ECO:0007669"/>
    <property type="project" value="UniProtKB-KW"/>
</dbReference>
<comment type="subcellular location">
    <subcellularLocation>
        <location evidence="8">Cytoplasm</location>
    </subcellularLocation>
</comment>
<evidence type="ECO:0000256" key="1">
    <source>
        <dbReference type="ARBA" id="ARBA00004811"/>
    </source>
</evidence>
<dbReference type="NCBIfam" id="TIGR01356">
    <property type="entry name" value="aroA"/>
    <property type="match status" value="1"/>
</dbReference>
<dbReference type="InterPro" id="IPR006264">
    <property type="entry name" value="EPSP_synthase"/>
</dbReference>
<dbReference type="Proteomes" id="UP000051027">
    <property type="component" value="Unassembled WGS sequence"/>
</dbReference>
<organism evidence="10 11">
    <name type="scientific">SAR86 cluster bacterium BACL1 MAG-120820-bin45</name>
    <dbReference type="NCBI Taxonomy" id="1655612"/>
    <lineage>
        <taxon>Bacteria</taxon>
        <taxon>Pseudomonadati</taxon>
        <taxon>Pseudomonadota</taxon>
        <taxon>Gammaproteobacteria</taxon>
        <taxon>SAR86 cluster</taxon>
    </lineage>
</organism>
<evidence type="ECO:0000256" key="8">
    <source>
        <dbReference type="HAMAP-Rule" id="MF_00210"/>
    </source>
</evidence>
<dbReference type="SUPFAM" id="SSF55205">
    <property type="entry name" value="EPT/RTPC-like"/>
    <property type="match status" value="1"/>
</dbReference>
<feature type="binding site" evidence="8">
    <location>
        <position position="121"/>
    </location>
    <ligand>
        <name>phosphoenolpyruvate</name>
        <dbReference type="ChEBI" id="CHEBI:58702"/>
    </ligand>
</feature>
<comment type="caution">
    <text evidence="8">Lacks conserved residue(s) required for the propagation of feature annotation.</text>
</comment>
<dbReference type="PANTHER" id="PTHR21090:SF5">
    <property type="entry name" value="PENTAFUNCTIONAL AROM POLYPEPTIDE"/>
    <property type="match status" value="1"/>
</dbReference>
<evidence type="ECO:0000256" key="3">
    <source>
        <dbReference type="ARBA" id="ARBA00022490"/>
    </source>
</evidence>
<dbReference type="PIRSF" id="PIRSF000505">
    <property type="entry name" value="EPSPS"/>
    <property type="match status" value="1"/>
</dbReference>
<comment type="similarity">
    <text evidence="2 8">Belongs to the EPSP synthase family.</text>
</comment>
<evidence type="ECO:0000256" key="6">
    <source>
        <dbReference type="ARBA" id="ARBA00023141"/>
    </source>
</evidence>
<dbReference type="GO" id="GO:0009423">
    <property type="term" value="P:chorismate biosynthetic process"/>
    <property type="evidence" value="ECO:0007669"/>
    <property type="project" value="UniProtKB-UniRule"/>
</dbReference>
<protein>
    <recommendedName>
        <fullName evidence="8">3-phosphoshikimate 1-carboxyvinyltransferase</fullName>
        <ecNumber evidence="8">2.5.1.19</ecNumber>
    </recommendedName>
    <alternativeName>
        <fullName evidence="8">5-enolpyruvylshikimate-3-phosphate synthase</fullName>
        <shortName evidence="8">EPSP synthase</shortName>
        <shortName evidence="8">EPSPS</shortName>
    </alternativeName>
</protein>
<comment type="pathway">
    <text evidence="1 8">Metabolic intermediate biosynthesis; chorismate biosynthesis; chorismate from D-erythrose 4-phosphate and phosphoenolpyruvate: step 6/7.</text>
</comment>
<evidence type="ECO:0000313" key="11">
    <source>
        <dbReference type="Proteomes" id="UP000051027"/>
    </source>
</evidence>
<dbReference type="PANTHER" id="PTHR21090">
    <property type="entry name" value="AROM/DEHYDROQUINATE SYNTHASE"/>
    <property type="match status" value="1"/>
</dbReference>
<proteinExistence type="inferred from homology"/>
<feature type="binding site" evidence="8">
    <location>
        <position position="167"/>
    </location>
    <ligand>
        <name>3-phosphoshikimate</name>
        <dbReference type="ChEBI" id="CHEBI:145989"/>
    </ligand>
</feature>
<gene>
    <name evidence="8" type="primary">aroA</name>
    <name evidence="10" type="ORF">ABS10_06840</name>
</gene>
<feature type="domain" description="Enolpyruvate transferase" evidence="9">
    <location>
        <begin position="8"/>
        <end position="428"/>
    </location>
</feature>